<evidence type="ECO:0000313" key="2">
    <source>
        <dbReference type="Proteomes" id="UP000829398"/>
    </source>
</evidence>
<dbReference type="EMBL" id="CM039175">
    <property type="protein sequence ID" value="KAH9739096.1"/>
    <property type="molecule type" value="Genomic_DNA"/>
</dbReference>
<accession>A0ACB8K223</accession>
<name>A0ACB8K223_CITSI</name>
<evidence type="ECO:0000313" key="1">
    <source>
        <dbReference type="EMBL" id="KAH9739096.1"/>
    </source>
</evidence>
<gene>
    <name evidence="1" type="ORF">KPL71_019009</name>
</gene>
<keyword evidence="2" id="KW-1185">Reference proteome</keyword>
<sequence>MGAKQKKALKKNLKKVSSQLPVSSDRKDAADFLPLEGGPGRKLPEEKPLVNKAAVLYIGRIRHGFYEKEMHGILILNIFQNGVECVSVIGIADWFLLQLSLANLTGKSKHFGFIEFNDPEVAEVVADAMHGYLLFEHILQVHLIPPEHVHLKLWRGFNCQYKPLDWVEVECKRLNKVRTLEEHKKLMEKILKHDQKRRKRIEAASIDLRNSEIYSSSCHVGQTALGDLGGLCHACSKEDKVEIVPRVPIPPRGPPRGMNRPPGGPNRKTGKNGPDLTHFSAFKPPGGYPPSRCPRTAGPVG</sequence>
<proteinExistence type="predicted"/>
<organism evidence="1 2">
    <name type="scientific">Citrus sinensis</name>
    <name type="common">Sweet orange</name>
    <name type="synonym">Citrus aurantium var. sinensis</name>
    <dbReference type="NCBI Taxonomy" id="2711"/>
    <lineage>
        <taxon>Eukaryota</taxon>
        <taxon>Viridiplantae</taxon>
        <taxon>Streptophyta</taxon>
        <taxon>Embryophyta</taxon>
        <taxon>Tracheophyta</taxon>
        <taxon>Spermatophyta</taxon>
        <taxon>Magnoliopsida</taxon>
        <taxon>eudicotyledons</taxon>
        <taxon>Gunneridae</taxon>
        <taxon>Pentapetalae</taxon>
        <taxon>rosids</taxon>
        <taxon>malvids</taxon>
        <taxon>Sapindales</taxon>
        <taxon>Rutaceae</taxon>
        <taxon>Aurantioideae</taxon>
        <taxon>Citrus</taxon>
    </lineage>
</organism>
<dbReference type="Proteomes" id="UP000829398">
    <property type="component" value="Chromosome 6"/>
</dbReference>
<reference evidence="2" key="1">
    <citation type="journal article" date="2023" name="Hortic. Res.">
        <title>A chromosome-level phased genome enabling allele-level studies in sweet orange: a case study on citrus Huanglongbing tolerance.</title>
        <authorList>
            <person name="Wu B."/>
            <person name="Yu Q."/>
            <person name="Deng Z."/>
            <person name="Duan Y."/>
            <person name="Luo F."/>
            <person name="Gmitter F. Jr."/>
        </authorList>
    </citation>
    <scope>NUCLEOTIDE SEQUENCE [LARGE SCALE GENOMIC DNA]</scope>
    <source>
        <strain evidence="2">cv. Valencia</strain>
    </source>
</reference>
<protein>
    <submittedName>
        <fullName evidence="1">RRM domain-containing protein</fullName>
    </submittedName>
</protein>
<comment type="caution">
    <text evidence="1">The sequence shown here is derived from an EMBL/GenBank/DDBJ whole genome shotgun (WGS) entry which is preliminary data.</text>
</comment>